<dbReference type="InterPro" id="IPR039968">
    <property type="entry name" value="BcerS-like"/>
</dbReference>
<protein>
    <recommendedName>
        <fullName evidence="3">N-acetyltransferase domain-containing protein</fullName>
    </recommendedName>
</protein>
<evidence type="ECO:0000313" key="2">
    <source>
        <dbReference type="Proteomes" id="UP001062632"/>
    </source>
</evidence>
<dbReference type="PANTHER" id="PTHR41368">
    <property type="entry name" value="PROTEIN YGHO"/>
    <property type="match status" value="1"/>
</dbReference>
<sequence>MPSVPSPVSPPDSLVIRPVVNKRHIQTFITLPRHLYAGMDGYFAPLDMEQNDLLNPRKSAVFRHARIRYFLAWRGKTPVGRIAAIVDHRALEHWGEAVGSFGALDCVPEQAIVSALIKAAQAWLVQQGMQTMRGPVTLSGNGESGQMIEGQDQAPMVGMPWHPKALGGMIEAAGLHKTEDLLSYRLDLDEHTEEKFRVPGDLKIGEGRLGAISVARLSKKEVASQGEVLRQLYNDAWEEKYNFVPLQDYEMQAMIAQLKLVLKPEHYVQIDQDGVPVAMALVVPNVFDIAGDLNGSPSPLGWVRLASRLLQHRFESARVILLGVTRRLHNTMLGALLPSLAIAELLRRRHSLPYRWVELGWIQESDTRMKNLAEAIVPQPYKRHRLYEISLLTDSKE</sequence>
<dbReference type="PANTHER" id="PTHR41368:SF1">
    <property type="entry name" value="PROTEIN YGHO"/>
    <property type="match status" value="1"/>
</dbReference>
<dbReference type="Proteomes" id="UP001062632">
    <property type="component" value="Unassembled WGS sequence"/>
</dbReference>
<comment type="caution">
    <text evidence="1">The sequence shown here is derived from an EMBL/GenBank/DDBJ whole genome shotgun (WGS) entry which is preliminary data.</text>
</comment>
<evidence type="ECO:0000313" key="1">
    <source>
        <dbReference type="EMBL" id="GBR54424.1"/>
    </source>
</evidence>
<name>A0ABQ0QRM9_9PROT</name>
<evidence type="ECO:0008006" key="3">
    <source>
        <dbReference type="Google" id="ProtNLM"/>
    </source>
</evidence>
<dbReference type="Gene3D" id="3.40.630.30">
    <property type="match status" value="1"/>
</dbReference>
<dbReference type="EMBL" id="BAQC01000058">
    <property type="protein sequence ID" value="GBR54424.1"/>
    <property type="molecule type" value="Genomic_DNA"/>
</dbReference>
<gene>
    <name evidence="1" type="ORF">AA106555_1667</name>
</gene>
<reference evidence="1 2" key="1">
    <citation type="submission" date="2013-04" db="EMBL/GenBank/DDBJ databases">
        <title>The genome sequencing project of 58 acetic acid bacteria.</title>
        <authorList>
            <person name="Okamoto-Kainuma A."/>
            <person name="Ishikawa M."/>
            <person name="Umino S."/>
            <person name="Koizumi Y."/>
            <person name="Shiwa Y."/>
            <person name="Yoshikawa H."/>
            <person name="Matsutani M."/>
            <person name="Matsushita K."/>
        </authorList>
    </citation>
    <scope>NUCLEOTIDE SEQUENCE [LARGE SCALE GENOMIC DNA]</scope>
    <source>
        <strain evidence="1 2">NBRC 106555</strain>
    </source>
</reference>
<dbReference type="SUPFAM" id="SSF55729">
    <property type="entry name" value="Acyl-CoA N-acyltransferases (Nat)"/>
    <property type="match status" value="1"/>
</dbReference>
<proteinExistence type="predicted"/>
<keyword evidence="2" id="KW-1185">Reference proteome</keyword>
<organism evidence="1 2">
    <name type="scientific">Neokomagataea thailandica NBRC 106555</name>
    <dbReference type="NCBI Taxonomy" id="1223520"/>
    <lineage>
        <taxon>Bacteria</taxon>
        <taxon>Pseudomonadati</taxon>
        <taxon>Pseudomonadota</taxon>
        <taxon>Alphaproteobacteria</taxon>
        <taxon>Acetobacterales</taxon>
        <taxon>Acetobacteraceae</taxon>
        <taxon>Neokomagataea</taxon>
    </lineage>
</organism>
<dbReference type="RefSeq" id="WP_373317516.1">
    <property type="nucleotide sequence ID" value="NZ_BAQC01000058.1"/>
</dbReference>
<dbReference type="InterPro" id="IPR016181">
    <property type="entry name" value="Acyl_CoA_acyltransferase"/>
</dbReference>
<accession>A0ABQ0QRM9</accession>